<evidence type="ECO:0000256" key="4">
    <source>
        <dbReference type="PROSITE-ProRule" id="PRU00146"/>
    </source>
</evidence>
<keyword evidence="3" id="KW-0862">Zinc</keyword>
<evidence type="ECO:0000259" key="6">
    <source>
        <dbReference type="PROSITE" id="PS50016"/>
    </source>
</evidence>
<keyword evidence="2 4" id="KW-0863">Zinc-finger</keyword>
<protein>
    <recommendedName>
        <fullName evidence="6">PHD-type domain-containing protein</fullName>
    </recommendedName>
</protein>
<dbReference type="Proteomes" id="UP000276864">
    <property type="component" value="Unassembled WGS sequence"/>
</dbReference>
<evidence type="ECO:0000256" key="1">
    <source>
        <dbReference type="ARBA" id="ARBA00022723"/>
    </source>
</evidence>
<dbReference type="InterPro" id="IPR013083">
    <property type="entry name" value="Znf_RING/FYVE/PHD"/>
</dbReference>
<keyword evidence="1" id="KW-0479">Metal-binding</keyword>
<feature type="region of interest" description="Disordered" evidence="5">
    <location>
        <begin position="1"/>
        <end position="119"/>
    </location>
</feature>
<accession>A0A3M6XS71</accession>
<feature type="domain" description="PHD-type" evidence="6">
    <location>
        <begin position="130"/>
        <end position="186"/>
    </location>
</feature>
<evidence type="ECO:0000256" key="2">
    <source>
        <dbReference type="ARBA" id="ARBA00022771"/>
    </source>
</evidence>
<comment type="caution">
    <text evidence="7">The sequence shown here is derived from an EMBL/GenBank/DDBJ whole genome shotgun (WGS) entry which is preliminary data.</text>
</comment>
<reference evidence="7 8" key="1">
    <citation type="journal article" date="2018" name="BMC Genomics">
        <title>Genomic evidence for intraspecific hybridization in a clonal and extremely halotolerant yeast.</title>
        <authorList>
            <person name="Gostincar C."/>
            <person name="Stajich J.E."/>
            <person name="Zupancic J."/>
            <person name="Zalar P."/>
            <person name="Gunde-Cimerman N."/>
        </authorList>
    </citation>
    <scope>NUCLEOTIDE SEQUENCE [LARGE SCALE GENOMIC DNA]</scope>
    <source>
        <strain evidence="7 8">EXF-6651</strain>
    </source>
</reference>
<dbReference type="InterPro" id="IPR019786">
    <property type="entry name" value="Zinc_finger_PHD-type_CS"/>
</dbReference>
<evidence type="ECO:0000313" key="8">
    <source>
        <dbReference type="Proteomes" id="UP000276864"/>
    </source>
</evidence>
<dbReference type="AlphaFoldDB" id="A0A3M6XS71"/>
<dbReference type="InterPro" id="IPR019787">
    <property type="entry name" value="Znf_PHD-finger"/>
</dbReference>
<gene>
    <name evidence="7" type="ORF">D0866_16676</name>
</gene>
<evidence type="ECO:0000256" key="3">
    <source>
        <dbReference type="ARBA" id="ARBA00022833"/>
    </source>
</evidence>
<feature type="compositionally biased region" description="Basic and acidic residues" evidence="5">
    <location>
        <begin position="12"/>
        <end position="87"/>
    </location>
</feature>
<dbReference type="InterPro" id="IPR011011">
    <property type="entry name" value="Znf_FYVE_PHD"/>
</dbReference>
<proteinExistence type="predicted"/>
<dbReference type="PROSITE" id="PS01359">
    <property type="entry name" value="ZF_PHD_1"/>
    <property type="match status" value="1"/>
</dbReference>
<dbReference type="PROSITE" id="PS50016">
    <property type="entry name" value="ZF_PHD_2"/>
    <property type="match status" value="1"/>
</dbReference>
<evidence type="ECO:0000313" key="7">
    <source>
        <dbReference type="EMBL" id="RMX93637.1"/>
    </source>
</evidence>
<organism evidence="7 8">
    <name type="scientific">Hortaea werneckii</name>
    <name type="common">Black yeast</name>
    <name type="synonym">Cladosporium werneckii</name>
    <dbReference type="NCBI Taxonomy" id="91943"/>
    <lineage>
        <taxon>Eukaryota</taxon>
        <taxon>Fungi</taxon>
        <taxon>Dikarya</taxon>
        <taxon>Ascomycota</taxon>
        <taxon>Pezizomycotina</taxon>
        <taxon>Dothideomycetes</taxon>
        <taxon>Dothideomycetidae</taxon>
        <taxon>Mycosphaerellales</taxon>
        <taxon>Teratosphaeriaceae</taxon>
        <taxon>Hortaea</taxon>
    </lineage>
</organism>
<dbReference type="SUPFAM" id="SSF57903">
    <property type="entry name" value="FYVE/PHD zinc finger"/>
    <property type="match status" value="1"/>
</dbReference>
<dbReference type="Gene3D" id="3.30.40.10">
    <property type="entry name" value="Zinc/RING finger domain, C3HC4 (zinc finger)"/>
    <property type="match status" value="1"/>
</dbReference>
<dbReference type="Pfam" id="PF00628">
    <property type="entry name" value="PHD"/>
    <property type="match status" value="1"/>
</dbReference>
<dbReference type="InterPro" id="IPR001965">
    <property type="entry name" value="Znf_PHD"/>
</dbReference>
<dbReference type="EMBL" id="QWIM01004429">
    <property type="protein sequence ID" value="RMX93637.1"/>
    <property type="molecule type" value="Genomic_DNA"/>
</dbReference>
<feature type="region of interest" description="Disordered" evidence="5">
    <location>
        <begin position="191"/>
        <end position="223"/>
    </location>
</feature>
<sequence length="396" mass="45045">MATAKRSSRLAGKAEKEKEEREKREEEEKRLADLRMAHEEEERQKRIEEGHESRRLTREQRLKEREVKRILHEEELKKIQEQEEHAASQDANGEGTAEDAKRVSARQAQTQKAEHKKHLQQLAEEEGKWYFDCSVCGVNGENVDDGTHSLACDRCGVWQHSKCHGLSPKQAEGDGFNFICKSCKRQEEGAKKPKIPPLKLGKKASSGSPEAQKSESRPSLRPIDLAQVRDRSVKSHMAQACHLMLSSKVLQGTDIHLSVTLHNIRLNNPGKEALFLPQIGRPPDMLERQRLQQQTVTEVRRIISNTSMRINTPSQEQVLIQVTTRHPCSIHNSLMASVLDLPILAIMERHSRQRDSSIRLHTPICIKHHHTFPSLPLNNTLRLHSNHNSSVPVLGS</sequence>
<dbReference type="GO" id="GO:0008270">
    <property type="term" value="F:zinc ion binding"/>
    <property type="evidence" value="ECO:0007669"/>
    <property type="project" value="UniProtKB-KW"/>
</dbReference>
<dbReference type="SMART" id="SM00249">
    <property type="entry name" value="PHD"/>
    <property type="match status" value="1"/>
</dbReference>
<name>A0A3M6XS71_HORWE</name>
<evidence type="ECO:0000256" key="5">
    <source>
        <dbReference type="SAM" id="MobiDB-lite"/>
    </source>
</evidence>